<dbReference type="FunFam" id="3.40.50.300:FF:000011">
    <property type="entry name" value="Putative ABC transporter ATP-binding component"/>
    <property type="match status" value="1"/>
</dbReference>
<keyword evidence="1" id="KW-0677">Repeat</keyword>
<evidence type="ECO:0000256" key="3">
    <source>
        <dbReference type="ARBA" id="ARBA00022840"/>
    </source>
</evidence>
<accession>A0A327TCP1</accession>
<dbReference type="InterPro" id="IPR032781">
    <property type="entry name" value="ABC_tran_Xtn"/>
</dbReference>
<dbReference type="CDD" id="cd03221">
    <property type="entry name" value="ABCF_EF-3"/>
    <property type="match status" value="2"/>
</dbReference>
<dbReference type="Gene3D" id="3.40.50.300">
    <property type="entry name" value="P-loop containing nucleotide triphosphate hydrolases"/>
    <property type="match status" value="2"/>
</dbReference>
<evidence type="ECO:0000256" key="1">
    <source>
        <dbReference type="ARBA" id="ARBA00022737"/>
    </source>
</evidence>
<reference evidence="8 9" key="1">
    <citation type="submission" date="2018-06" db="EMBL/GenBank/DDBJ databases">
        <title>Genomic Encyclopedia of Archaeal and Bacterial Type Strains, Phase II (KMG-II): from individual species to whole genera.</title>
        <authorList>
            <person name="Goeker M."/>
        </authorList>
    </citation>
    <scope>NUCLEOTIDE SEQUENCE [LARGE SCALE GENOMIC DNA]</scope>
    <source>
        <strain evidence="8 9">DSM 14825</strain>
    </source>
</reference>
<evidence type="ECO:0000256" key="6">
    <source>
        <dbReference type="SAM" id="Coils"/>
    </source>
</evidence>
<dbReference type="InterPro" id="IPR003439">
    <property type="entry name" value="ABC_transporter-like_ATP-bd"/>
</dbReference>
<dbReference type="PANTHER" id="PTHR42855:SF2">
    <property type="entry name" value="DRUG RESISTANCE ABC TRANSPORTER,ATP-BINDING PROTEIN"/>
    <property type="match status" value="1"/>
</dbReference>
<dbReference type="STRING" id="188932.AY601_3036"/>
<evidence type="ECO:0000256" key="4">
    <source>
        <dbReference type="ARBA" id="ARBA00061551"/>
    </source>
</evidence>
<evidence type="ECO:0000259" key="7">
    <source>
        <dbReference type="PROSITE" id="PS50893"/>
    </source>
</evidence>
<keyword evidence="2" id="KW-0547">Nucleotide-binding</keyword>
<keyword evidence="3" id="KW-0067">ATP-binding</keyword>
<organism evidence="8 9">
    <name type="scientific">Pedobacter cryoconitis</name>
    <dbReference type="NCBI Taxonomy" id="188932"/>
    <lineage>
        <taxon>Bacteria</taxon>
        <taxon>Pseudomonadati</taxon>
        <taxon>Bacteroidota</taxon>
        <taxon>Sphingobacteriia</taxon>
        <taxon>Sphingobacteriales</taxon>
        <taxon>Sphingobacteriaceae</taxon>
        <taxon>Pedobacter</taxon>
    </lineage>
</organism>
<feature type="coiled-coil region" evidence="6">
    <location>
        <begin position="296"/>
        <end position="323"/>
    </location>
</feature>
<dbReference type="InterPro" id="IPR003593">
    <property type="entry name" value="AAA+_ATPase"/>
</dbReference>
<proteinExistence type="inferred from homology"/>
<evidence type="ECO:0000313" key="8">
    <source>
        <dbReference type="EMBL" id="RAJ37433.1"/>
    </source>
</evidence>
<keyword evidence="6" id="KW-0175">Coiled coil</keyword>
<evidence type="ECO:0000313" key="9">
    <source>
        <dbReference type="Proteomes" id="UP000249754"/>
    </source>
</evidence>
<dbReference type="Proteomes" id="UP000249754">
    <property type="component" value="Unassembled WGS sequence"/>
</dbReference>
<dbReference type="GO" id="GO:0005524">
    <property type="term" value="F:ATP binding"/>
    <property type="evidence" value="ECO:0007669"/>
    <property type="project" value="UniProtKB-KW"/>
</dbReference>
<feature type="domain" description="ABC transporter" evidence="7">
    <location>
        <begin position="50"/>
        <end position="300"/>
    </location>
</feature>
<comment type="caution">
    <text evidence="8">The sequence shown here is derived from an EMBL/GenBank/DDBJ whole genome shotgun (WGS) entry which is preliminary data.</text>
</comment>
<dbReference type="AlphaFoldDB" id="A0A327TCP1"/>
<dbReference type="PANTHER" id="PTHR42855">
    <property type="entry name" value="ABC TRANSPORTER ATP-BINDING SUBUNIT"/>
    <property type="match status" value="1"/>
</dbReference>
<dbReference type="SMART" id="SM00382">
    <property type="entry name" value="AAA"/>
    <property type="match status" value="2"/>
</dbReference>
<sequence length="589" mass="66799">MYKNNNFNRLLLHQVNITINLCNSATESFARQNILLNYRYLCGLFLCNMISVSNLSLRYGKRTLFEDVNLKFTPGNCYGVIGANGAGKSTFLKILSGEVNQTSGSVAFTPGERMAVLKQNHHEYDDFSVIETVMIGHKELYDIMKEKDAIYLKEDFSDKDGERAGELENRFAEMDGWNMESNAATMLSNLGIKEEFHHKQITELDGKQKVRVLLAQALFGNPDILLLDEPTNDLDIETIAWLENFLADYQSTVLVVSHDRHFLDAVCTHIVDIDFAKMTTYSGNYTFWYESSQLALKQRGDQNKKLEEKVKELQEFIQRFSANASKSKQATSRKKALDKIDLTEIKPSSRKYPAIMFNNVGGREAGDQILQVENLALSSHGEVLFKGVNFMVNKGDKIAVVSQNSLATTAFYNVLTGRDKNYTGEFKYGVTINTADIPNDNSSYFEGKDMNLVDWLREYSDTDKDEQFVRSFLGRMLFSGEEVLKNCKVLSGGEKMRCMFSQMMLRQANLLLFDEPTNHLDLESITALNNGLKDFKGTVLFTSRDHALTESVATRVIELTPNGSIDKMMSYDDYINSDDVAQIRAELYK</sequence>
<dbReference type="PROSITE" id="PS50893">
    <property type="entry name" value="ABC_TRANSPORTER_2"/>
    <property type="match status" value="2"/>
</dbReference>
<comment type="similarity">
    <text evidence="4">Belongs to the ABC transporter superfamily. ABCF family. YbiT subfamily.</text>
</comment>
<name>A0A327TCP1_9SPHI</name>
<dbReference type="FunFam" id="3.40.50.300:FF:000070">
    <property type="entry name" value="Putative ABC transporter ATP-binding component"/>
    <property type="match status" value="1"/>
</dbReference>
<dbReference type="EMBL" id="QLLR01000001">
    <property type="protein sequence ID" value="RAJ37433.1"/>
    <property type="molecule type" value="Genomic_DNA"/>
</dbReference>
<gene>
    <name evidence="8" type="ORF">LY11_00511</name>
</gene>
<protein>
    <recommendedName>
        <fullName evidence="5">Probable ATP-binding protein YbiT</fullName>
    </recommendedName>
</protein>
<dbReference type="InterPro" id="IPR027417">
    <property type="entry name" value="P-loop_NTPase"/>
</dbReference>
<feature type="domain" description="ABC transporter" evidence="7">
    <location>
        <begin position="370"/>
        <end position="587"/>
    </location>
</feature>
<evidence type="ECO:0000256" key="5">
    <source>
        <dbReference type="ARBA" id="ARBA00074044"/>
    </source>
</evidence>
<dbReference type="SUPFAM" id="SSF52540">
    <property type="entry name" value="P-loop containing nucleoside triphosphate hydrolases"/>
    <property type="match status" value="2"/>
</dbReference>
<dbReference type="InterPro" id="IPR051309">
    <property type="entry name" value="ABCF_ATPase"/>
</dbReference>
<evidence type="ECO:0000256" key="2">
    <source>
        <dbReference type="ARBA" id="ARBA00022741"/>
    </source>
</evidence>
<dbReference type="Pfam" id="PF00005">
    <property type="entry name" value="ABC_tran"/>
    <property type="match status" value="2"/>
</dbReference>
<dbReference type="Pfam" id="PF12848">
    <property type="entry name" value="ABC_tran_Xtn"/>
    <property type="match status" value="1"/>
</dbReference>
<dbReference type="GO" id="GO:0016887">
    <property type="term" value="F:ATP hydrolysis activity"/>
    <property type="evidence" value="ECO:0007669"/>
    <property type="project" value="InterPro"/>
</dbReference>